<feature type="region of interest" description="Disordered" evidence="1">
    <location>
        <begin position="264"/>
        <end position="288"/>
    </location>
</feature>
<reference evidence="2 3" key="1">
    <citation type="submission" date="2014-05" db="EMBL/GenBank/DDBJ databases">
        <title>Draft genome sequence of a rare smut relative, Tilletiaria anomala UBC 951.</title>
        <authorList>
            <consortium name="DOE Joint Genome Institute"/>
            <person name="Toome M."/>
            <person name="Kuo A."/>
            <person name="Henrissat B."/>
            <person name="Lipzen A."/>
            <person name="Tritt A."/>
            <person name="Yoshinaga Y."/>
            <person name="Zane M."/>
            <person name="Barry K."/>
            <person name="Grigoriev I.V."/>
            <person name="Spatafora J.W."/>
            <person name="Aimea M.C."/>
        </authorList>
    </citation>
    <scope>NUCLEOTIDE SEQUENCE [LARGE SCALE GENOMIC DNA]</scope>
    <source>
        <strain evidence="2 3">UBC 951</strain>
    </source>
</reference>
<dbReference type="GO" id="GO:0005741">
    <property type="term" value="C:mitochondrial outer membrane"/>
    <property type="evidence" value="ECO:0007669"/>
    <property type="project" value="InterPro"/>
</dbReference>
<evidence type="ECO:0000313" key="3">
    <source>
        <dbReference type="Proteomes" id="UP000027361"/>
    </source>
</evidence>
<comment type="caution">
    <text evidence="2">The sequence shown here is derived from an EMBL/GenBank/DDBJ whole genome shotgun (WGS) entry which is preliminary data.</text>
</comment>
<dbReference type="InterPro" id="IPR013262">
    <property type="entry name" value="OMP_MIM1/TOM13_mt"/>
</dbReference>
<keyword evidence="3" id="KW-1185">Reference proteome</keyword>
<feature type="compositionally biased region" description="Low complexity" evidence="1">
    <location>
        <begin position="137"/>
        <end position="147"/>
    </location>
</feature>
<evidence type="ECO:0000313" key="2">
    <source>
        <dbReference type="EMBL" id="KDN53459.1"/>
    </source>
</evidence>
<evidence type="ECO:0000256" key="1">
    <source>
        <dbReference type="SAM" id="MobiDB-lite"/>
    </source>
</evidence>
<protein>
    <recommendedName>
        <fullName evidence="4">TOM13-domain-containing protein</fullName>
    </recommendedName>
</protein>
<dbReference type="EMBL" id="JMSN01000002">
    <property type="protein sequence ID" value="KDN53459.1"/>
    <property type="molecule type" value="Genomic_DNA"/>
</dbReference>
<name>A0A066WR36_TILAU</name>
<gene>
    <name evidence="2" type="ORF">K437DRAFT_72139</name>
</gene>
<dbReference type="Pfam" id="PF08219">
    <property type="entry name" value="TOM13"/>
    <property type="match status" value="1"/>
</dbReference>
<sequence>MNSEQGSSGASLPNRALQQQQMQQQQQDPMTLSVISHFELPARASPSTAAFEGQSQPSHSSSLHPSDAAASSLTPGDLLGSSSHSALSTQASHSIPAWVDKSLPAASGKATAQAAIPSGPEFDEEKRGDRVRRRRAASASSGFSDESSTLEYPERSASEPSAQAVVTPAPSGSLTRSIFTPGISPWRRASLLLASLAINLGLPFINGVMVGFGEIFARSVLAPKLGLLIREPGVGGVGIGARQPSNAQALGAARASRSRKVGLEGHRSQVESAEELAKRTSQAKHAMS</sequence>
<dbReference type="InParanoid" id="A0A066WR36"/>
<dbReference type="RefSeq" id="XP_013246298.1">
    <property type="nucleotide sequence ID" value="XM_013390844.1"/>
</dbReference>
<dbReference type="GO" id="GO:0070096">
    <property type="term" value="P:mitochondrial outer membrane translocase complex assembly"/>
    <property type="evidence" value="ECO:0007669"/>
    <property type="project" value="TreeGrafter"/>
</dbReference>
<dbReference type="HOGENOM" id="CLU_967040_0_0_1"/>
<organism evidence="2 3">
    <name type="scientific">Tilletiaria anomala (strain ATCC 24038 / CBS 436.72 / UBC 951)</name>
    <dbReference type="NCBI Taxonomy" id="1037660"/>
    <lineage>
        <taxon>Eukaryota</taxon>
        <taxon>Fungi</taxon>
        <taxon>Dikarya</taxon>
        <taxon>Basidiomycota</taxon>
        <taxon>Ustilaginomycotina</taxon>
        <taxon>Exobasidiomycetes</taxon>
        <taxon>Georgefischeriales</taxon>
        <taxon>Tilletiariaceae</taxon>
        <taxon>Tilletiaria</taxon>
    </lineage>
</organism>
<feature type="compositionally biased region" description="Low complexity" evidence="1">
    <location>
        <begin position="18"/>
        <end position="27"/>
    </location>
</feature>
<dbReference type="AlphaFoldDB" id="A0A066WR36"/>
<feature type="compositionally biased region" description="Polar residues" evidence="1">
    <location>
        <begin position="1"/>
        <end position="11"/>
    </location>
</feature>
<feature type="region of interest" description="Disordered" evidence="1">
    <location>
        <begin position="1"/>
        <end position="93"/>
    </location>
</feature>
<feature type="compositionally biased region" description="Low complexity" evidence="1">
    <location>
        <begin position="81"/>
        <end position="93"/>
    </location>
</feature>
<dbReference type="PANTHER" id="PTHR28241:SF1">
    <property type="entry name" value="MITOCHONDRIAL IMPORT PROTEIN 1"/>
    <property type="match status" value="1"/>
</dbReference>
<feature type="compositionally biased region" description="Low complexity" evidence="1">
    <location>
        <begin position="54"/>
        <end position="73"/>
    </location>
</feature>
<accession>A0A066WR36</accession>
<evidence type="ECO:0008006" key="4">
    <source>
        <dbReference type="Google" id="ProtNLM"/>
    </source>
</evidence>
<feature type="region of interest" description="Disordered" evidence="1">
    <location>
        <begin position="109"/>
        <end position="169"/>
    </location>
</feature>
<proteinExistence type="predicted"/>
<dbReference type="GO" id="GO:0045040">
    <property type="term" value="P:protein insertion into mitochondrial outer membrane"/>
    <property type="evidence" value="ECO:0007669"/>
    <property type="project" value="TreeGrafter"/>
</dbReference>
<dbReference type="Proteomes" id="UP000027361">
    <property type="component" value="Unassembled WGS sequence"/>
</dbReference>
<dbReference type="OrthoDB" id="5529571at2759"/>
<dbReference type="STRING" id="1037660.A0A066WR36"/>
<dbReference type="PANTHER" id="PTHR28241">
    <property type="entry name" value="MITOCHONDRIAL IMPORT PROTEIN 1"/>
    <property type="match status" value="1"/>
</dbReference>
<dbReference type="GeneID" id="25267753"/>